<dbReference type="EMBL" id="FOZX01000008">
    <property type="protein sequence ID" value="SFS94282.1"/>
    <property type="molecule type" value="Genomic_DNA"/>
</dbReference>
<evidence type="ECO:0000313" key="2">
    <source>
        <dbReference type="Proteomes" id="UP000198852"/>
    </source>
</evidence>
<dbReference type="Proteomes" id="UP000198852">
    <property type="component" value="Unassembled WGS sequence"/>
</dbReference>
<accession>A0A1I6TYL5</accession>
<sequence>MQEYLRRSAVWAQELDATREWPFFDLAAHVDTSIRANPQALDALKSNLESKTTGTVVFETCESMLHWSALKDSGHAVLPALDDPFEPLIVMYERGGGFTSGKGFIDFDGLSMPVRTWRDRLEPVPAVLIDDTVLDELDKES</sequence>
<proteinExistence type="predicted"/>
<reference evidence="2" key="1">
    <citation type="submission" date="2016-10" db="EMBL/GenBank/DDBJ databases">
        <authorList>
            <person name="Varghese N."/>
            <person name="Submissions S."/>
        </authorList>
    </citation>
    <scope>NUCLEOTIDE SEQUENCE [LARGE SCALE GENOMIC DNA]</scope>
    <source>
        <strain evidence="2">DSM 44771</strain>
    </source>
</reference>
<dbReference type="STRING" id="95161.SAMN05660874_04428"/>
<organism evidence="1 2">
    <name type="scientific">Saccharopolyspora flava</name>
    <dbReference type="NCBI Taxonomy" id="95161"/>
    <lineage>
        <taxon>Bacteria</taxon>
        <taxon>Bacillati</taxon>
        <taxon>Actinomycetota</taxon>
        <taxon>Actinomycetes</taxon>
        <taxon>Pseudonocardiales</taxon>
        <taxon>Pseudonocardiaceae</taxon>
        <taxon>Saccharopolyspora</taxon>
    </lineage>
</organism>
<gene>
    <name evidence="1" type="ORF">SAMN05660874_04428</name>
</gene>
<name>A0A1I6TYL5_9PSEU</name>
<protein>
    <submittedName>
        <fullName evidence="1">Uncharacterized protein</fullName>
    </submittedName>
</protein>
<keyword evidence="2" id="KW-1185">Reference proteome</keyword>
<dbReference type="AlphaFoldDB" id="A0A1I6TYL5"/>
<evidence type="ECO:0000313" key="1">
    <source>
        <dbReference type="EMBL" id="SFS94282.1"/>
    </source>
</evidence>